<feature type="transmembrane region" description="Helical" evidence="14">
    <location>
        <begin position="178"/>
        <end position="200"/>
    </location>
</feature>
<dbReference type="Pfam" id="PF02518">
    <property type="entry name" value="HATPase_c"/>
    <property type="match status" value="1"/>
</dbReference>
<dbReference type="InterPro" id="IPR011620">
    <property type="entry name" value="Sig_transdc_His_kinase_LytS_TM"/>
</dbReference>
<evidence type="ECO:0000313" key="17">
    <source>
        <dbReference type="Proteomes" id="UP001225873"/>
    </source>
</evidence>
<keyword evidence="10 16" id="KW-0067">ATP-binding</keyword>
<feature type="transmembrane region" description="Helical" evidence="14">
    <location>
        <begin position="149"/>
        <end position="172"/>
    </location>
</feature>
<feature type="transmembrane region" description="Helical" evidence="14">
    <location>
        <begin position="52"/>
        <end position="74"/>
    </location>
</feature>
<dbReference type="RefSeq" id="WP_290214115.1">
    <property type="nucleotide sequence ID" value="NZ_JASDCQ010000001.1"/>
</dbReference>
<sequence length="439" mass="49758">MYNEGRSKKEMEMTYMEEMMTGMINNIFFIIFPIVVYQMFATAGQRNFFVSHRVTMTILFSISIILCMMFPYQFLTDQYIFDLRQVPMIVGALYGGPVVSGILFLVSSIGRIIIGGDGMYIAILNQFVIAAGVPFLRPLYMRINRLGKIALVFCISIASLLFNMFAGAFFFGDPLHDIIGIWVMLMLNQGTIIVLTALLIEHMQRQEYMYNAMLKHEKMETVSHFAAAVSHELRNPLQSIKGFIQLMHEYEYSREKQLEFHQTILEEIITAEDLIDDYLVYAKPTYGQLEPITVSPEVHHVLKIMAPYANGKDVVMQMIEMDEHARILVDRQKFQQALVNIIRNGIEAMPEGGTLAVSVKSSPAKVWIEVADEGVGMTKEEVKRLGEPYFSNKIKGTGLGMMVTYSIISQMNGEVLVDSEKGKGTEFTLEFPNIASVSK</sequence>
<dbReference type="InterPro" id="IPR005467">
    <property type="entry name" value="His_kinase_dom"/>
</dbReference>
<evidence type="ECO:0000313" key="16">
    <source>
        <dbReference type="EMBL" id="MDN3425821.1"/>
    </source>
</evidence>
<dbReference type="PRINTS" id="PR00344">
    <property type="entry name" value="BCTRLSENSOR"/>
</dbReference>
<evidence type="ECO:0000256" key="12">
    <source>
        <dbReference type="ARBA" id="ARBA00023012"/>
    </source>
</evidence>
<dbReference type="EMBL" id="JASDCQ010000001">
    <property type="protein sequence ID" value="MDN3425821.1"/>
    <property type="molecule type" value="Genomic_DNA"/>
</dbReference>
<feature type="domain" description="Histidine kinase" evidence="15">
    <location>
        <begin position="228"/>
        <end position="435"/>
    </location>
</feature>
<dbReference type="Gene3D" id="1.10.287.130">
    <property type="match status" value="1"/>
</dbReference>
<name>A0ABT7ZF97_9BACL</name>
<dbReference type="InterPro" id="IPR036890">
    <property type="entry name" value="HATPase_C_sf"/>
</dbReference>
<dbReference type="PANTHER" id="PTHR43065:SF46">
    <property type="entry name" value="C4-DICARBOXYLATE TRANSPORT SENSOR PROTEIN DCTB"/>
    <property type="match status" value="1"/>
</dbReference>
<keyword evidence="11 14" id="KW-1133">Transmembrane helix</keyword>
<comment type="subcellular location">
    <subcellularLocation>
        <location evidence="2">Cell membrane</location>
        <topology evidence="2">Multi-pass membrane protein</topology>
    </subcellularLocation>
</comment>
<dbReference type="CDD" id="cd00082">
    <property type="entry name" value="HisKA"/>
    <property type="match status" value="1"/>
</dbReference>
<proteinExistence type="predicted"/>
<dbReference type="InterPro" id="IPR003594">
    <property type="entry name" value="HATPase_dom"/>
</dbReference>
<dbReference type="SUPFAM" id="SSF55874">
    <property type="entry name" value="ATPase domain of HSP90 chaperone/DNA topoisomerase II/histidine kinase"/>
    <property type="match status" value="1"/>
</dbReference>
<evidence type="ECO:0000256" key="1">
    <source>
        <dbReference type="ARBA" id="ARBA00000085"/>
    </source>
</evidence>
<gene>
    <name evidence="16" type="ORF">QMA01_00840</name>
</gene>
<dbReference type="GO" id="GO:0005524">
    <property type="term" value="F:ATP binding"/>
    <property type="evidence" value="ECO:0007669"/>
    <property type="project" value="UniProtKB-KW"/>
</dbReference>
<keyword evidence="9" id="KW-0418">Kinase</keyword>
<keyword evidence="4" id="KW-1003">Cell membrane</keyword>
<evidence type="ECO:0000256" key="7">
    <source>
        <dbReference type="ARBA" id="ARBA00022692"/>
    </source>
</evidence>
<evidence type="ECO:0000259" key="15">
    <source>
        <dbReference type="PROSITE" id="PS50109"/>
    </source>
</evidence>
<evidence type="ECO:0000256" key="6">
    <source>
        <dbReference type="ARBA" id="ARBA00022679"/>
    </source>
</evidence>
<dbReference type="InterPro" id="IPR003661">
    <property type="entry name" value="HisK_dim/P_dom"/>
</dbReference>
<dbReference type="SUPFAM" id="SSF47384">
    <property type="entry name" value="Homodimeric domain of signal transducing histidine kinase"/>
    <property type="match status" value="1"/>
</dbReference>
<feature type="transmembrane region" description="Helical" evidence="14">
    <location>
        <begin position="118"/>
        <end position="137"/>
    </location>
</feature>
<dbReference type="SMART" id="SM00388">
    <property type="entry name" value="HisKA"/>
    <property type="match status" value="1"/>
</dbReference>
<dbReference type="EC" id="2.7.13.3" evidence="3"/>
<evidence type="ECO:0000256" key="3">
    <source>
        <dbReference type="ARBA" id="ARBA00012438"/>
    </source>
</evidence>
<accession>A0ABT7ZF97</accession>
<keyword evidence="8" id="KW-0547">Nucleotide-binding</keyword>
<protein>
    <recommendedName>
        <fullName evidence="3">histidine kinase</fullName>
        <ecNumber evidence="3">2.7.13.3</ecNumber>
    </recommendedName>
</protein>
<keyword evidence="5" id="KW-0597">Phosphoprotein</keyword>
<keyword evidence="12" id="KW-0902">Two-component regulatory system</keyword>
<evidence type="ECO:0000256" key="2">
    <source>
        <dbReference type="ARBA" id="ARBA00004651"/>
    </source>
</evidence>
<comment type="caution">
    <text evidence="16">The sequence shown here is derived from an EMBL/GenBank/DDBJ whole genome shotgun (WGS) entry which is preliminary data.</text>
</comment>
<dbReference type="InterPro" id="IPR004358">
    <property type="entry name" value="Sig_transdc_His_kin-like_C"/>
</dbReference>
<evidence type="ECO:0000256" key="8">
    <source>
        <dbReference type="ARBA" id="ARBA00022741"/>
    </source>
</evidence>
<evidence type="ECO:0000256" key="13">
    <source>
        <dbReference type="ARBA" id="ARBA00023136"/>
    </source>
</evidence>
<evidence type="ECO:0000256" key="9">
    <source>
        <dbReference type="ARBA" id="ARBA00022777"/>
    </source>
</evidence>
<dbReference type="Pfam" id="PF07694">
    <property type="entry name" value="5TM-5TMR_LYT"/>
    <property type="match status" value="1"/>
</dbReference>
<keyword evidence="17" id="KW-1185">Reference proteome</keyword>
<dbReference type="Gene3D" id="3.30.565.10">
    <property type="entry name" value="Histidine kinase-like ATPase, C-terminal domain"/>
    <property type="match status" value="1"/>
</dbReference>
<dbReference type="SMART" id="SM00387">
    <property type="entry name" value="HATPase_c"/>
    <property type="match status" value="1"/>
</dbReference>
<feature type="transmembrane region" description="Helical" evidence="14">
    <location>
        <begin position="21"/>
        <end position="40"/>
    </location>
</feature>
<reference evidence="16 17" key="1">
    <citation type="submission" date="2023-03" db="EMBL/GenBank/DDBJ databases">
        <authorList>
            <person name="Uniacke-Lowe S."/>
            <person name="Ross P."/>
            <person name="Hill C."/>
        </authorList>
    </citation>
    <scope>NUCLEOTIDE SEQUENCE [LARGE SCALE GENOMIC DNA]</scope>
    <source>
        <strain evidence="16 17">APC 4016</strain>
    </source>
</reference>
<evidence type="ECO:0000256" key="11">
    <source>
        <dbReference type="ARBA" id="ARBA00022989"/>
    </source>
</evidence>
<organism evidence="16 17">
    <name type="scientific">Planococcus notacanthi</name>
    <dbReference type="NCBI Taxonomy" id="3035188"/>
    <lineage>
        <taxon>Bacteria</taxon>
        <taxon>Bacillati</taxon>
        <taxon>Bacillota</taxon>
        <taxon>Bacilli</taxon>
        <taxon>Bacillales</taxon>
        <taxon>Caryophanaceae</taxon>
        <taxon>Planococcus</taxon>
    </lineage>
</organism>
<comment type="catalytic activity">
    <reaction evidence="1">
        <text>ATP + protein L-histidine = ADP + protein N-phospho-L-histidine.</text>
        <dbReference type="EC" id="2.7.13.3"/>
    </reaction>
</comment>
<keyword evidence="7 14" id="KW-0812">Transmembrane</keyword>
<keyword evidence="13 14" id="KW-0472">Membrane</keyword>
<dbReference type="PANTHER" id="PTHR43065">
    <property type="entry name" value="SENSOR HISTIDINE KINASE"/>
    <property type="match status" value="1"/>
</dbReference>
<dbReference type="PROSITE" id="PS50109">
    <property type="entry name" value="HIS_KIN"/>
    <property type="match status" value="1"/>
</dbReference>
<evidence type="ECO:0000256" key="4">
    <source>
        <dbReference type="ARBA" id="ARBA00022475"/>
    </source>
</evidence>
<feature type="transmembrane region" description="Helical" evidence="14">
    <location>
        <begin position="86"/>
        <end position="106"/>
    </location>
</feature>
<evidence type="ECO:0000256" key="14">
    <source>
        <dbReference type="SAM" id="Phobius"/>
    </source>
</evidence>
<evidence type="ECO:0000256" key="10">
    <source>
        <dbReference type="ARBA" id="ARBA00022840"/>
    </source>
</evidence>
<dbReference type="InterPro" id="IPR036097">
    <property type="entry name" value="HisK_dim/P_sf"/>
</dbReference>
<dbReference type="Proteomes" id="UP001225873">
    <property type="component" value="Unassembled WGS sequence"/>
</dbReference>
<keyword evidence="6" id="KW-0808">Transferase</keyword>
<dbReference type="Pfam" id="PF00512">
    <property type="entry name" value="HisKA"/>
    <property type="match status" value="1"/>
</dbReference>
<evidence type="ECO:0000256" key="5">
    <source>
        <dbReference type="ARBA" id="ARBA00022553"/>
    </source>
</evidence>